<proteinExistence type="predicted"/>
<accession>A0ACB8HLD0</accession>
<reference evidence="2" key="1">
    <citation type="journal article" date="2022" name="New Phytol.">
        <title>Phylogenomic structure and speciation in an emerging model: the Sphagnum magellanicum complex (Bryophyta).</title>
        <authorList>
            <person name="Shaw A.J."/>
            <person name="Piatkowski B."/>
            <person name="Duffy A.M."/>
            <person name="Aguero B."/>
            <person name="Imwattana K."/>
            <person name="Nieto-Lugilde M."/>
            <person name="Healey A."/>
            <person name="Weston D.J."/>
            <person name="Patel M.N."/>
            <person name="Schmutz J."/>
            <person name="Grimwood J."/>
            <person name="Yavitt J.B."/>
            <person name="Hassel K."/>
            <person name="Stenoien H.K."/>
            <person name="Flatberg K.I."/>
            <person name="Bickford C.P."/>
            <person name="Hicks K.A."/>
        </authorList>
    </citation>
    <scope>NUCLEOTIDE SEQUENCE [LARGE SCALE GENOMIC DNA]</scope>
</reference>
<evidence type="ECO:0000313" key="1">
    <source>
        <dbReference type="EMBL" id="KAH9556575.1"/>
    </source>
</evidence>
<dbReference type="EMBL" id="CM038913">
    <property type="protein sequence ID" value="KAH9556575.1"/>
    <property type="molecule type" value="Genomic_DNA"/>
</dbReference>
<organism evidence="1 2">
    <name type="scientific">Sphagnum magellanicum</name>
    <dbReference type="NCBI Taxonomy" id="128215"/>
    <lineage>
        <taxon>Eukaryota</taxon>
        <taxon>Viridiplantae</taxon>
        <taxon>Streptophyta</taxon>
        <taxon>Embryophyta</taxon>
        <taxon>Bryophyta</taxon>
        <taxon>Sphagnophytina</taxon>
        <taxon>Sphagnopsida</taxon>
        <taxon>Sphagnales</taxon>
        <taxon>Sphagnaceae</taxon>
        <taxon>Sphagnum</taxon>
    </lineage>
</organism>
<sequence>MYMLLCLSSSETMGYIVKIQFFGVMLFVHCGYLLLAMSKQVSAGKPFNVSFDHRALIIDGSRRMLISAGIHYPRAAPEMWPDILAKAKEGGADVVQTYVFWDGHEPQPGMYNFNGRYDLPKFVKLVAEAGMYLHLRIGPYVCAEWNFGGFPVWLRDVPGIVFRTDNQPFKEKMEGFVRKIVNLMKANELFAWQGGPIILAQIENEYGNIEWEFGDGGRRYVQWAANMALGLNAGVPWVMCQQNDAPSNIINTCNGYYCDGWKPKSPNKPVFWTEDWNGWFQDYGHAVPHRPVEDNAFAVARFFQRGGSFQNYYMYFGGTNFARTSGGPFITTSYDYDAPIDEYGLIRQPKWGHLKELHAAIKLCEPSLTAIQGDPTYIWLGSQQEAHVYSANGHCAAFLANIDNRRKVTVRFQGQSYLLPPWSVSILPDCKKVIFNTAQVGTQTVLSSMRRMGTKPAITPTSQYLLSRAMPDAHDQSDGESLGTGWAWESYMEYVGVHGNGTVVTNSLLEQISTTKDSTDYLWYTTSVTISEDDIQALSNTGSTTSLVLTSMRDAVHVFINGKLAGSAMGWNVRVDQKISLQAGSNSIALLSMTVGLQNYGAYLETWGAGIQGSVLIRGLPSGDLDLTSHTWVYQVGLEGEHLKIFSSGFTDSVIWTAFPITSPLVWHKTTFDAPAGEEPVALDLGSMGKGQAWVNGEHIGRFWPSMRAPQWGCSQCDYRGAYNPDKCLTNCGEPSQRWHHIPRAWLQPKGNLLVVFEEVGGDPLQISVVTRSQDVVCGHVSELHPPPFDETWISNHNTTSTTPTLQLACTAGHHIIEINFSSYGNPDGSCGDFRKGACHAVDSFAAVHKACVGKQQCTVAVAWSTFGGSDPCPTTHKSLAVQAQCSSVHGQVAQMEEMPVVFSNYTWQKPGNWSHHNQLSTWQRKPPVSSQYPMY</sequence>
<evidence type="ECO:0000313" key="2">
    <source>
        <dbReference type="Proteomes" id="UP000828922"/>
    </source>
</evidence>
<keyword evidence="2" id="KW-1185">Reference proteome</keyword>
<name>A0ACB8HLD0_9BRYO</name>
<protein>
    <submittedName>
        <fullName evidence="1">Uncharacterized protein</fullName>
    </submittedName>
</protein>
<comment type="caution">
    <text evidence="1">The sequence shown here is derived from an EMBL/GenBank/DDBJ whole genome shotgun (WGS) entry which is preliminary data.</text>
</comment>
<gene>
    <name evidence="1" type="ORF">CY35_07G036700</name>
</gene>
<dbReference type="Proteomes" id="UP000828922">
    <property type="component" value="Linkage Group LG07"/>
</dbReference>